<dbReference type="AlphaFoldDB" id="A0A1I4H651"/>
<dbReference type="GO" id="GO:0006313">
    <property type="term" value="P:DNA transposition"/>
    <property type="evidence" value="ECO:0007669"/>
    <property type="project" value="InterPro"/>
</dbReference>
<gene>
    <name evidence="2" type="ORF">SAMN04244574_04116</name>
</gene>
<dbReference type="EMBL" id="FOSX01000106">
    <property type="protein sequence ID" value="SFL37113.1"/>
    <property type="molecule type" value="Genomic_DNA"/>
</dbReference>
<sequence length="110" mass="12596">IESERHLQGKVSHERRYYISSLAPDAERLASAIRQHWGIENRVHGCLDVVFADDQMRARTAHAAHNLATLKRLTLNLLRLDPSQRKGSLKTRRLIANTSDEYRAELLGLK</sequence>
<dbReference type="InterPro" id="IPR047647">
    <property type="entry name" value="ISAs1_transpos"/>
</dbReference>
<reference evidence="2 3" key="1">
    <citation type="submission" date="2016-10" db="EMBL/GenBank/DDBJ databases">
        <authorList>
            <person name="de Groot N.N."/>
        </authorList>
    </citation>
    <scope>NUCLEOTIDE SEQUENCE [LARGE SCALE GENOMIC DNA]</scope>
    <source>
        <strain evidence="2 3">DSM 381</strain>
    </source>
</reference>
<dbReference type="InterPro" id="IPR002559">
    <property type="entry name" value="Transposase_11"/>
</dbReference>
<name>A0A1I4H651_9GAMM</name>
<dbReference type="RefSeq" id="WP_139231904.1">
    <property type="nucleotide sequence ID" value="NZ_FOSX01000106.1"/>
</dbReference>
<accession>A0A1I4H651</accession>
<dbReference type="Proteomes" id="UP000199579">
    <property type="component" value="Unassembled WGS sequence"/>
</dbReference>
<evidence type="ECO:0000313" key="3">
    <source>
        <dbReference type="Proteomes" id="UP000199579"/>
    </source>
</evidence>
<evidence type="ECO:0000313" key="2">
    <source>
        <dbReference type="EMBL" id="SFL37113.1"/>
    </source>
</evidence>
<dbReference type="NCBIfam" id="NF033564">
    <property type="entry name" value="transpos_ISAs1"/>
    <property type="match status" value="1"/>
</dbReference>
<dbReference type="GO" id="GO:0004803">
    <property type="term" value="F:transposase activity"/>
    <property type="evidence" value="ECO:0007669"/>
    <property type="project" value="InterPro"/>
</dbReference>
<protein>
    <submittedName>
        <fullName evidence="2">Transposase DDE domain-containing protein</fullName>
    </submittedName>
</protein>
<dbReference type="PANTHER" id="PTHR30298:SF0">
    <property type="entry name" value="PROTEIN YBFL-RELATED"/>
    <property type="match status" value="1"/>
</dbReference>
<dbReference type="Pfam" id="PF01609">
    <property type="entry name" value="DDE_Tnp_1"/>
    <property type="match status" value="1"/>
</dbReference>
<organism evidence="2 3">
    <name type="scientific">Azotobacter beijerinckii</name>
    <dbReference type="NCBI Taxonomy" id="170623"/>
    <lineage>
        <taxon>Bacteria</taxon>
        <taxon>Pseudomonadati</taxon>
        <taxon>Pseudomonadota</taxon>
        <taxon>Gammaproteobacteria</taxon>
        <taxon>Pseudomonadales</taxon>
        <taxon>Pseudomonadaceae</taxon>
        <taxon>Azotobacter</taxon>
    </lineage>
</organism>
<feature type="domain" description="Transposase IS4-like" evidence="1">
    <location>
        <begin position="13"/>
        <end position="77"/>
    </location>
</feature>
<dbReference type="GO" id="GO:0003677">
    <property type="term" value="F:DNA binding"/>
    <property type="evidence" value="ECO:0007669"/>
    <property type="project" value="InterPro"/>
</dbReference>
<proteinExistence type="predicted"/>
<feature type="non-terminal residue" evidence="2">
    <location>
        <position position="1"/>
    </location>
</feature>
<evidence type="ECO:0000259" key="1">
    <source>
        <dbReference type="Pfam" id="PF01609"/>
    </source>
</evidence>
<dbReference type="PANTHER" id="PTHR30298">
    <property type="entry name" value="H REPEAT-ASSOCIATED PREDICTED TRANSPOSASE"/>
    <property type="match status" value="1"/>
</dbReference>
<dbReference type="InterPro" id="IPR051698">
    <property type="entry name" value="Transposase_11-like"/>
</dbReference>